<dbReference type="InParanoid" id="A0A316YWJ6"/>
<evidence type="ECO:0000313" key="3">
    <source>
        <dbReference type="Proteomes" id="UP000245768"/>
    </source>
</evidence>
<proteinExistence type="predicted"/>
<feature type="region of interest" description="Disordered" evidence="1">
    <location>
        <begin position="763"/>
        <end position="794"/>
    </location>
</feature>
<dbReference type="EMBL" id="KZ819634">
    <property type="protein sequence ID" value="PWN93154.1"/>
    <property type="molecule type" value="Genomic_DNA"/>
</dbReference>
<gene>
    <name evidence="2" type="ORF">FA10DRAFT_298577</name>
</gene>
<evidence type="ECO:0000313" key="2">
    <source>
        <dbReference type="EMBL" id="PWN93154.1"/>
    </source>
</evidence>
<keyword evidence="3" id="KW-1185">Reference proteome</keyword>
<feature type="compositionally biased region" description="Basic and acidic residues" evidence="1">
    <location>
        <begin position="214"/>
        <end position="226"/>
    </location>
</feature>
<feature type="compositionally biased region" description="Low complexity" evidence="1">
    <location>
        <begin position="716"/>
        <end position="735"/>
    </location>
</feature>
<reference evidence="2 3" key="1">
    <citation type="journal article" date="2018" name="Mol. Biol. Evol.">
        <title>Broad Genomic Sampling Reveals a Smut Pathogenic Ancestry of the Fungal Clade Ustilaginomycotina.</title>
        <authorList>
            <person name="Kijpornyongpan T."/>
            <person name="Mondo S.J."/>
            <person name="Barry K."/>
            <person name="Sandor L."/>
            <person name="Lee J."/>
            <person name="Lipzen A."/>
            <person name="Pangilinan J."/>
            <person name="LaButti K."/>
            <person name="Hainaut M."/>
            <person name="Henrissat B."/>
            <person name="Grigoriev I.V."/>
            <person name="Spatafora J.W."/>
            <person name="Aime M.C."/>
        </authorList>
    </citation>
    <scope>NUCLEOTIDE SEQUENCE [LARGE SCALE GENOMIC DNA]</scope>
    <source>
        <strain evidence="2 3">MCA 4198</strain>
    </source>
</reference>
<dbReference type="GeneID" id="37046531"/>
<feature type="compositionally biased region" description="Polar residues" evidence="1">
    <location>
        <begin position="383"/>
        <end position="395"/>
    </location>
</feature>
<dbReference type="Proteomes" id="UP000245768">
    <property type="component" value="Unassembled WGS sequence"/>
</dbReference>
<evidence type="ECO:0000256" key="1">
    <source>
        <dbReference type="SAM" id="MobiDB-lite"/>
    </source>
</evidence>
<feature type="compositionally biased region" description="Basic residues" evidence="1">
    <location>
        <begin position="196"/>
        <end position="209"/>
    </location>
</feature>
<feature type="compositionally biased region" description="Polar residues" evidence="1">
    <location>
        <begin position="664"/>
        <end position="678"/>
    </location>
</feature>
<feature type="region of interest" description="Disordered" evidence="1">
    <location>
        <begin position="661"/>
        <end position="750"/>
    </location>
</feature>
<accession>A0A316YWJ6</accession>
<feature type="compositionally biased region" description="Polar residues" evidence="1">
    <location>
        <begin position="413"/>
        <end position="424"/>
    </location>
</feature>
<feature type="compositionally biased region" description="Basic and acidic residues" evidence="1">
    <location>
        <begin position="426"/>
        <end position="436"/>
    </location>
</feature>
<feature type="region of interest" description="Disordered" evidence="1">
    <location>
        <begin position="78"/>
        <end position="101"/>
    </location>
</feature>
<feature type="region of interest" description="Disordered" evidence="1">
    <location>
        <begin position="178"/>
        <end position="226"/>
    </location>
</feature>
<dbReference type="AlphaFoldDB" id="A0A316YWJ6"/>
<feature type="compositionally biased region" description="Acidic residues" evidence="1">
    <location>
        <begin position="85"/>
        <end position="99"/>
    </location>
</feature>
<protein>
    <submittedName>
        <fullName evidence="2">Uncharacterized protein</fullName>
    </submittedName>
</protein>
<feature type="compositionally biased region" description="Polar residues" evidence="1">
    <location>
        <begin position="689"/>
        <end position="705"/>
    </location>
</feature>
<dbReference type="RefSeq" id="XP_025380352.1">
    <property type="nucleotide sequence ID" value="XM_025524615.1"/>
</dbReference>
<name>A0A316YWJ6_9BASI</name>
<sequence>MSTKSDSPLVSSLGALFAEAGLRVELTGRDEREKRRQLAFYDEVLLASIQLSLPASTNKLPAPANGLRPIFALPLPAKTKKTSAEEEEEEEEGLNEPEDLVGAAPPRLLSLLVSSLHVSLDASYIAPRLDDATASSQQSQWGGYSTIPIPSTDTKDASYQAPLASTSYQQDVTPMYATSWAGDQVPPPPKPESQKSRKQSKSQRARRRTITASDAHDVESGEHAAQERGAEIRLVVQGNEKHWVVEWRCEVPVVYMRTRHPSPALSLTSSLALRLMPMQLHRVSDAKGLPTRYLDGLSPPSNSAIEALYSHDLLSALSEGPSYPDESPAERAARANASLARLPLGKLPSNVLGSRLVTPMRGTKDIDRLLQRQRAILDGVRTPTVTSRRASQSQELDVGDGLQLTDVADMPPSSASRGGNSTFDSPRLDGPDEEGRGGLGQEVRLLRRSVRKVMDVRNAIAVRMRVAVVPGIKSTAEDGDDDDEEVEGEGRSVSPCLVLCVEVENTSGSGLQFLLESIKVQVAQPVNVSLHQQQASLDVPVEAALVPGGYKSLPLTIEQGEQRNLLYHVQFHSSLSHNAENDVASPASLLAEAQRQRHVSINIEGKPVLKSVLANAEEVSYSPTASYSSTWSCHLDLSRQLQHVALDLVAVSGSGHFTLGKVQKPTQTGRSSHRSLVTPTAAVPPFANDSDSVGQPLSARRSNVLTVKPPPPIRTASAVASLESPSPASASSATSYRPFPSPGSAQMPRTPFELRIPSSLTLRTPTAVPSGASNDSGLATPRPNLRAPSAGWQSDSHIALRRDTNAQFEHPHQPWELDTVDEPTSGRRGSLLGQGLLARARMRAASAASARAAPAAFLSTAAMRRQAPTKLNGINSSSADSKLTTSSLSTTYSAKEDSRSMAGQRDVTPTPLQLHQRPSLHGENAAERAETNKLLPLDGYHSKATKGRSDLVQQLVLGASHLRGILIDVDVVAVPSPPEAKAGADERFFDVRLTLSNRSYETKTLIVGWVHRHPVSRLSPQRRASTLEARTRKAAVDDEEVWLKKKSTALEGAKLRSALRLSDDEVHVGPIAPGTTELASLRISVVGGGSEEQGQRGVIGLGGLRVLDLDSGQEKILDDLQRLVL</sequence>
<organism evidence="2 3">
    <name type="scientific">Acaromyces ingoldii</name>
    <dbReference type="NCBI Taxonomy" id="215250"/>
    <lineage>
        <taxon>Eukaryota</taxon>
        <taxon>Fungi</taxon>
        <taxon>Dikarya</taxon>
        <taxon>Basidiomycota</taxon>
        <taxon>Ustilaginomycotina</taxon>
        <taxon>Exobasidiomycetes</taxon>
        <taxon>Exobasidiales</taxon>
        <taxon>Cryptobasidiaceae</taxon>
        <taxon>Acaromyces</taxon>
    </lineage>
</organism>
<feature type="region of interest" description="Disordered" evidence="1">
    <location>
        <begin position="870"/>
        <end position="926"/>
    </location>
</feature>
<feature type="compositionally biased region" description="Low complexity" evidence="1">
    <location>
        <begin position="876"/>
        <end position="893"/>
    </location>
</feature>
<feature type="region of interest" description="Disordered" evidence="1">
    <location>
        <begin position="381"/>
        <end position="440"/>
    </location>
</feature>
<dbReference type="OrthoDB" id="24630at2759"/>